<feature type="compositionally biased region" description="Low complexity" evidence="1">
    <location>
        <begin position="271"/>
        <end position="290"/>
    </location>
</feature>
<dbReference type="PANTHER" id="PTHR44305:SF24">
    <property type="entry name" value="TYROSINE-PROTEIN KINASE C03B1.5-RELATED"/>
    <property type="match status" value="1"/>
</dbReference>
<reference evidence="3 4" key="2">
    <citation type="submission" date="2018-11" db="EMBL/GenBank/DDBJ databases">
        <authorList>
            <consortium name="Pathogen Informatics"/>
        </authorList>
    </citation>
    <scope>NUCLEOTIDE SEQUENCE [LARGE SCALE GENOMIC DNA]</scope>
</reference>
<dbReference type="OrthoDB" id="6288261at2759"/>
<dbReference type="SUPFAM" id="SSF56112">
    <property type="entry name" value="Protein kinase-like (PK-like)"/>
    <property type="match status" value="1"/>
</dbReference>
<name>A0A0R3TMX4_RODNA</name>
<dbReference type="Pfam" id="PF07714">
    <property type="entry name" value="PK_Tyr_Ser-Thr"/>
    <property type="match status" value="1"/>
</dbReference>
<feature type="region of interest" description="Disordered" evidence="1">
    <location>
        <begin position="436"/>
        <end position="457"/>
    </location>
</feature>
<dbReference type="GO" id="GO:0004672">
    <property type="term" value="F:protein kinase activity"/>
    <property type="evidence" value="ECO:0007669"/>
    <property type="project" value="InterPro"/>
</dbReference>
<reference evidence="5" key="1">
    <citation type="submission" date="2017-02" db="UniProtKB">
        <authorList>
            <consortium name="WormBaseParasite"/>
        </authorList>
    </citation>
    <scope>IDENTIFICATION</scope>
</reference>
<organism evidence="5">
    <name type="scientific">Rodentolepis nana</name>
    <name type="common">Dwarf tapeworm</name>
    <name type="synonym">Hymenolepis nana</name>
    <dbReference type="NCBI Taxonomy" id="102285"/>
    <lineage>
        <taxon>Eukaryota</taxon>
        <taxon>Metazoa</taxon>
        <taxon>Spiralia</taxon>
        <taxon>Lophotrochozoa</taxon>
        <taxon>Platyhelminthes</taxon>
        <taxon>Cestoda</taxon>
        <taxon>Eucestoda</taxon>
        <taxon>Cyclophyllidea</taxon>
        <taxon>Hymenolepididae</taxon>
        <taxon>Rodentolepis</taxon>
    </lineage>
</organism>
<dbReference type="STRING" id="102285.A0A0R3TMX4"/>
<feature type="region of interest" description="Disordered" evidence="1">
    <location>
        <begin position="267"/>
        <end position="292"/>
    </location>
</feature>
<dbReference type="PANTHER" id="PTHR44305">
    <property type="entry name" value="SI:DKEY-192D15.2-RELATED"/>
    <property type="match status" value="1"/>
</dbReference>
<evidence type="ECO:0000313" key="4">
    <source>
        <dbReference type="Proteomes" id="UP000278807"/>
    </source>
</evidence>
<dbReference type="Gene3D" id="1.10.510.10">
    <property type="entry name" value="Transferase(Phosphotransferase) domain 1"/>
    <property type="match status" value="1"/>
</dbReference>
<evidence type="ECO:0000259" key="2">
    <source>
        <dbReference type="PROSITE" id="PS50011"/>
    </source>
</evidence>
<evidence type="ECO:0000313" key="5">
    <source>
        <dbReference type="WBParaSite" id="HNAJ_0000869901-mRNA-1"/>
    </source>
</evidence>
<feature type="domain" description="Protein kinase" evidence="2">
    <location>
        <begin position="1"/>
        <end position="248"/>
    </location>
</feature>
<gene>
    <name evidence="3" type="ORF">HNAJ_LOCUS8695</name>
</gene>
<evidence type="ECO:0000313" key="3">
    <source>
        <dbReference type="EMBL" id="VDO04757.1"/>
    </source>
</evidence>
<dbReference type="WBParaSite" id="HNAJ_0000869901-mRNA-1">
    <property type="protein sequence ID" value="HNAJ_0000869901-mRNA-1"/>
    <property type="gene ID" value="HNAJ_0000869901"/>
</dbReference>
<keyword evidence="4" id="KW-1185">Reference proteome</keyword>
<dbReference type="InterPro" id="IPR053083">
    <property type="entry name" value="TF_kinase-domain_protein"/>
</dbReference>
<feature type="region of interest" description="Disordered" evidence="1">
    <location>
        <begin position="354"/>
        <end position="393"/>
    </location>
</feature>
<dbReference type="AlphaFoldDB" id="A0A0R3TMX4"/>
<dbReference type="InterPro" id="IPR001245">
    <property type="entry name" value="Ser-Thr/Tyr_kinase_cat_dom"/>
</dbReference>
<feature type="compositionally biased region" description="Polar residues" evidence="1">
    <location>
        <begin position="443"/>
        <end position="453"/>
    </location>
</feature>
<dbReference type="GO" id="GO:0005524">
    <property type="term" value="F:ATP binding"/>
    <property type="evidence" value="ECO:0007669"/>
    <property type="project" value="InterPro"/>
</dbReference>
<dbReference type="InterPro" id="IPR011009">
    <property type="entry name" value="Kinase-like_dom_sf"/>
</dbReference>
<dbReference type="EMBL" id="UZAE01012361">
    <property type="protein sequence ID" value="VDO04757.1"/>
    <property type="molecule type" value="Genomic_DNA"/>
</dbReference>
<evidence type="ECO:0000256" key="1">
    <source>
        <dbReference type="SAM" id="MobiDB-lite"/>
    </source>
</evidence>
<accession>A0A0R3TMX4</accession>
<sequence>MSRHYDGDRNRKFWSGLWRNSSDNDNKLASRFSSKLYDESTPRNVSTHLTILRQIIEALIYLKHLGIVHTKISSHAIYLTDMHHAKLANFEHALTYPVNRGQTSVEKMTEEEVLQLAPWLAPEVVVFSQSQNNFQINSNCRVDSAYISSFSGTNSSDSAVHNTSMPSPASDVYGMARVMQELLEPSRAYRFNRSVHIVEQKNIPTDRISEEESLVLRIRPVIKKALRRNPSIRGAIEDLYSGVVQTYWTSEVKVQGQKEIGRWCEGLSGRSHSTTATMSTSASISPYSSSNNTAVQVKDQNLDNDNKENQLKEISSSPTAGNLTPQPKYASIFRQRNTNATRGALKEVLFDRIPETSGKDTEETLSECPEPLTFSSPIQEHQPPFKPKRSVKPTSKCLTKEEYIEMVAIPREPLGPGRSRPQIPWRCLTAPAPLNLSSSSSSLTQESVTSPIGTSRKEIQRLNQRSMIDTSGRWLKHQTSFTLSDEIANDQTDPLPSPPIFTNSNFRTSTIEEKKISEQKEVKHFQISQEAKLSINSQEVGQIKEKIEAIHFRIAGNLINFN</sequence>
<dbReference type="PROSITE" id="PS50011">
    <property type="entry name" value="PROTEIN_KINASE_DOM"/>
    <property type="match status" value="1"/>
</dbReference>
<protein>
    <submittedName>
        <fullName evidence="5">Protein kinase domain-containing protein</fullName>
    </submittedName>
</protein>
<proteinExistence type="predicted"/>
<dbReference type="InterPro" id="IPR000719">
    <property type="entry name" value="Prot_kinase_dom"/>
</dbReference>
<dbReference type="Proteomes" id="UP000278807">
    <property type="component" value="Unassembled WGS sequence"/>
</dbReference>